<comment type="similarity">
    <text evidence="1">Belongs to the peptidase A1 family.</text>
</comment>
<dbReference type="Proteomes" id="UP000626092">
    <property type="component" value="Unassembled WGS sequence"/>
</dbReference>
<evidence type="ECO:0000313" key="3">
    <source>
        <dbReference type="EMBL" id="KAF7149823.1"/>
    </source>
</evidence>
<dbReference type="FunFam" id="2.40.70.10:FF:000013">
    <property type="entry name" value="Aspartyl protease AED1"/>
    <property type="match status" value="1"/>
</dbReference>
<dbReference type="GO" id="GO:0004190">
    <property type="term" value="F:aspartic-type endopeptidase activity"/>
    <property type="evidence" value="ECO:0007669"/>
    <property type="project" value="InterPro"/>
</dbReference>
<dbReference type="Gene3D" id="2.40.70.10">
    <property type="entry name" value="Acid Proteases"/>
    <property type="match status" value="1"/>
</dbReference>
<dbReference type="InterPro" id="IPR001461">
    <property type="entry name" value="Aspartic_peptidase_A1"/>
</dbReference>
<evidence type="ECO:0000313" key="4">
    <source>
        <dbReference type="Proteomes" id="UP000626092"/>
    </source>
</evidence>
<name>A0A834HB20_RHOSS</name>
<protein>
    <recommendedName>
        <fullName evidence="2">Peptidase A1 domain-containing protein</fullName>
    </recommendedName>
</protein>
<feature type="domain" description="Peptidase A1" evidence="2">
    <location>
        <begin position="1"/>
        <end position="236"/>
    </location>
</feature>
<dbReference type="InterPro" id="IPR032799">
    <property type="entry name" value="TAXi_C"/>
</dbReference>
<dbReference type="GO" id="GO:0006508">
    <property type="term" value="P:proteolysis"/>
    <property type="evidence" value="ECO:0007669"/>
    <property type="project" value="InterPro"/>
</dbReference>
<accession>A0A834HB20</accession>
<organism evidence="3 4">
    <name type="scientific">Rhododendron simsii</name>
    <name type="common">Sims's rhododendron</name>
    <dbReference type="NCBI Taxonomy" id="118357"/>
    <lineage>
        <taxon>Eukaryota</taxon>
        <taxon>Viridiplantae</taxon>
        <taxon>Streptophyta</taxon>
        <taxon>Embryophyta</taxon>
        <taxon>Tracheophyta</taxon>
        <taxon>Spermatophyta</taxon>
        <taxon>Magnoliopsida</taxon>
        <taxon>eudicotyledons</taxon>
        <taxon>Gunneridae</taxon>
        <taxon>Pentapetalae</taxon>
        <taxon>asterids</taxon>
        <taxon>Ericales</taxon>
        <taxon>Ericaceae</taxon>
        <taxon>Ericoideae</taxon>
        <taxon>Rhodoreae</taxon>
        <taxon>Rhododendron</taxon>
    </lineage>
</organism>
<gene>
    <name evidence="3" type="ORF">RHSIM_Rhsim02G0218900</name>
</gene>
<dbReference type="Pfam" id="PF14541">
    <property type="entry name" value="TAXi_C"/>
    <property type="match status" value="1"/>
</dbReference>
<dbReference type="PANTHER" id="PTHR13683:SF750">
    <property type="entry name" value="ASPARTYL PROTEASE AED1"/>
    <property type="match status" value="1"/>
</dbReference>
<dbReference type="OrthoDB" id="2747330at2759"/>
<dbReference type="InterPro" id="IPR033121">
    <property type="entry name" value="PEPTIDASE_A1"/>
</dbReference>
<dbReference type="PROSITE" id="PS51767">
    <property type="entry name" value="PEPTIDASE_A1"/>
    <property type="match status" value="1"/>
</dbReference>
<dbReference type="SUPFAM" id="SSF50630">
    <property type="entry name" value="Acid proteases"/>
    <property type="match status" value="1"/>
</dbReference>
<reference evidence="3" key="1">
    <citation type="submission" date="2019-11" db="EMBL/GenBank/DDBJ databases">
        <authorList>
            <person name="Liu Y."/>
            <person name="Hou J."/>
            <person name="Li T.-Q."/>
            <person name="Guan C.-H."/>
            <person name="Wu X."/>
            <person name="Wu H.-Z."/>
            <person name="Ling F."/>
            <person name="Zhang R."/>
            <person name="Shi X.-G."/>
            <person name="Ren J.-P."/>
            <person name="Chen E.-F."/>
            <person name="Sun J.-M."/>
        </authorList>
    </citation>
    <scope>NUCLEOTIDE SEQUENCE</scope>
    <source>
        <strain evidence="3">Adult_tree_wgs_1</strain>
        <tissue evidence="3">Leaves</tissue>
    </source>
</reference>
<dbReference type="AlphaFoldDB" id="A0A834HB20"/>
<dbReference type="EMBL" id="WJXA01000002">
    <property type="protein sequence ID" value="KAF7149823.1"/>
    <property type="molecule type" value="Genomic_DNA"/>
</dbReference>
<evidence type="ECO:0000256" key="1">
    <source>
        <dbReference type="ARBA" id="ARBA00007447"/>
    </source>
</evidence>
<sequence>MVSLCKMSNLGSNKVKQPRPLLLCCRAARPQPRPLIRCLPNRFEIRKILILLSSNTDGHRKPNFRKRGNDFQEYQIHSVAGQSKAPSFYFVDLIGIKVGGHRLPVSESVFKTPGTIIDTGTVITRLPSAAYAALRTSFLESTKGSGFRNGDFSFLDTCYDYNMFDAVKIPTISFLFGGNIEVPVSEVGILYFHNLAKVCLAFARNTDASDVSILGSLHQETLDVVYDIEGEQIGFGTGGCS</sequence>
<comment type="caution">
    <text evidence="3">The sequence shown here is derived from an EMBL/GenBank/DDBJ whole genome shotgun (WGS) entry which is preliminary data.</text>
</comment>
<evidence type="ECO:0000259" key="2">
    <source>
        <dbReference type="PROSITE" id="PS51767"/>
    </source>
</evidence>
<keyword evidence="4" id="KW-1185">Reference proteome</keyword>
<dbReference type="InterPro" id="IPR021109">
    <property type="entry name" value="Peptidase_aspartic_dom_sf"/>
</dbReference>
<proteinExistence type="inferred from homology"/>
<dbReference type="PANTHER" id="PTHR13683">
    <property type="entry name" value="ASPARTYL PROTEASES"/>
    <property type="match status" value="1"/>
</dbReference>